<dbReference type="PANTHER" id="PTHR23150:SF19">
    <property type="entry name" value="FORMYLGLYCINE-GENERATING ENZYME"/>
    <property type="match status" value="1"/>
</dbReference>
<accession>A0ABT5EWH7</accession>
<dbReference type="InterPro" id="IPR042095">
    <property type="entry name" value="SUMF_sf"/>
</dbReference>
<dbReference type="EMBL" id="JAQNDO010000001">
    <property type="protein sequence ID" value="MDC0746150.1"/>
    <property type="molecule type" value="Genomic_DNA"/>
</dbReference>
<dbReference type="PANTHER" id="PTHR23150">
    <property type="entry name" value="SULFATASE MODIFYING FACTOR 1, 2"/>
    <property type="match status" value="1"/>
</dbReference>
<gene>
    <name evidence="2" type="ORF">POL67_32785</name>
</gene>
<keyword evidence="3" id="KW-1185">Reference proteome</keyword>
<comment type="caution">
    <text evidence="2">The sequence shown here is derived from an EMBL/GenBank/DDBJ whole genome shotgun (WGS) entry which is preliminary data.</text>
</comment>
<feature type="domain" description="Sulfatase-modifying factor enzyme-like" evidence="1">
    <location>
        <begin position="51"/>
        <end position="256"/>
    </location>
</feature>
<proteinExistence type="predicted"/>
<name>A0ABT5EWH7_9BACT</name>
<evidence type="ECO:0000313" key="3">
    <source>
        <dbReference type="Proteomes" id="UP001221411"/>
    </source>
</evidence>
<evidence type="ECO:0000313" key="2">
    <source>
        <dbReference type="EMBL" id="MDC0746150.1"/>
    </source>
</evidence>
<dbReference type="Pfam" id="PF03781">
    <property type="entry name" value="FGE-sulfatase"/>
    <property type="match status" value="1"/>
</dbReference>
<dbReference type="Proteomes" id="UP001221411">
    <property type="component" value="Unassembled WGS sequence"/>
</dbReference>
<dbReference type="Gene3D" id="3.90.1580.10">
    <property type="entry name" value="paralog of FGE (formylglycine-generating enzyme)"/>
    <property type="match status" value="1"/>
</dbReference>
<dbReference type="RefSeq" id="WP_271924378.1">
    <property type="nucleotide sequence ID" value="NZ_JAQNDO010000001.1"/>
</dbReference>
<reference evidence="2 3" key="1">
    <citation type="submission" date="2022-11" db="EMBL/GenBank/DDBJ databases">
        <title>Minimal conservation of predation-associated metabolite biosynthetic gene clusters underscores biosynthetic potential of Myxococcota including descriptions for ten novel species: Archangium lansinium sp. nov., Myxococcus landrumus sp. nov., Nannocystis bai.</title>
        <authorList>
            <person name="Ahearne A."/>
            <person name="Stevens C."/>
            <person name="Dowd S."/>
        </authorList>
    </citation>
    <scope>NUCLEOTIDE SEQUENCE [LARGE SCALE GENOMIC DNA]</scope>
    <source>
        <strain evidence="2 3">RJM3</strain>
    </source>
</reference>
<dbReference type="InterPro" id="IPR016187">
    <property type="entry name" value="CTDL_fold"/>
</dbReference>
<dbReference type="InterPro" id="IPR005532">
    <property type="entry name" value="SUMF_dom"/>
</dbReference>
<dbReference type="SUPFAM" id="SSF56436">
    <property type="entry name" value="C-type lectin-like"/>
    <property type="match status" value="1"/>
</dbReference>
<protein>
    <submittedName>
        <fullName evidence="2">SUMF1/EgtB/PvdO family nonheme iron enzyme</fullName>
    </submittedName>
</protein>
<organism evidence="2 3">
    <name type="scientific">Polyangium mundeleinium</name>
    <dbReference type="NCBI Taxonomy" id="2995306"/>
    <lineage>
        <taxon>Bacteria</taxon>
        <taxon>Pseudomonadati</taxon>
        <taxon>Myxococcota</taxon>
        <taxon>Polyangia</taxon>
        <taxon>Polyangiales</taxon>
        <taxon>Polyangiaceae</taxon>
        <taxon>Polyangium</taxon>
    </lineage>
</organism>
<evidence type="ECO:0000259" key="1">
    <source>
        <dbReference type="Pfam" id="PF03781"/>
    </source>
</evidence>
<dbReference type="InterPro" id="IPR051043">
    <property type="entry name" value="Sulfatase_Mod_Factor_Kinase"/>
</dbReference>
<sequence length="258" mass="28637">MKRQWIGGIVVWSFAAVGWLASNGPDEALAQPKPAPAKPTTSPAKAPSVVEVRLEGGTFQMGDRYDTVTVAPFFLDDIEVTVGAYGACVDAGQCTTPNTGKYCNWGEADRQNHPINCVDWFQAEAYCKSQQKRLPTEEEWEWAARGGSRANTYPWGEDTPLKQLCWNGPGNDKGEMKRASTCPVGSYPRGNTPQKIKDLGGNVWEWTSSKYRPEEEHLVIRGTSWLDDLASAVRVAFRVKNMPKDRYSNIGFRCARSP</sequence>